<dbReference type="Pfam" id="PF00481">
    <property type="entry name" value="PP2C"/>
    <property type="match status" value="1"/>
</dbReference>
<dbReference type="Gene3D" id="3.60.40.10">
    <property type="entry name" value="PPM-type phosphatase domain"/>
    <property type="match status" value="1"/>
</dbReference>
<dbReference type="OrthoDB" id="420076at2759"/>
<evidence type="ECO:0000313" key="3">
    <source>
        <dbReference type="Proteomes" id="UP000274922"/>
    </source>
</evidence>
<dbReference type="GO" id="GO:0005739">
    <property type="term" value="C:mitochondrion"/>
    <property type="evidence" value="ECO:0007669"/>
    <property type="project" value="TreeGrafter"/>
</dbReference>
<gene>
    <name evidence="2" type="ORF">CXG81DRAFT_3080</name>
</gene>
<protein>
    <recommendedName>
        <fullName evidence="1">PPM-type phosphatase domain-containing protein</fullName>
    </recommendedName>
</protein>
<dbReference type="InterPro" id="IPR036457">
    <property type="entry name" value="PPM-type-like_dom_sf"/>
</dbReference>
<dbReference type="CDD" id="cd00143">
    <property type="entry name" value="PP2Cc"/>
    <property type="match status" value="1"/>
</dbReference>
<dbReference type="GO" id="GO:0004741">
    <property type="term" value="F:[pyruvate dehydrogenase (acetyl-transferring)]-phosphatase activity"/>
    <property type="evidence" value="ECO:0007669"/>
    <property type="project" value="TreeGrafter"/>
</dbReference>
<evidence type="ECO:0000259" key="1">
    <source>
        <dbReference type="PROSITE" id="PS51746"/>
    </source>
</evidence>
<reference evidence="3" key="1">
    <citation type="journal article" date="2018" name="Nat. Microbiol.">
        <title>Leveraging single-cell genomics to expand the fungal tree of life.</title>
        <authorList>
            <person name="Ahrendt S.R."/>
            <person name="Quandt C.A."/>
            <person name="Ciobanu D."/>
            <person name="Clum A."/>
            <person name="Salamov A."/>
            <person name="Andreopoulos B."/>
            <person name="Cheng J.F."/>
            <person name="Woyke T."/>
            <person name="Pelin A."/>
            <person name="Henrissat B."/>
            <person name="Reynolds N.K."/>
            <person name="Benny G.L."/>
            <person name="Smith M.E."/>
            <person name="James T.Y."/>
            <person name="Grigoriev I.V."/>
        </authorList>
    </citation>
    <scope>NUCLEOTIDE SEQUENCE [LARGE SCALE GENOMIC DNA]</scope>
    <source>
        <strain evidence="3">ATCC 52028</strain>
    </source>
</reference>
<dbReference type="PANTHER" id="PTHR13832">
    <property type="entry name" value="PROTEIN PHOSPHATASE 2C"/>
    <property type="match status" value="1"/>
</dbReference>
<accession>A0A4P9XDN3</accession>
<dbReference type="Proteomes" id="UP000274922">
    <property type="component" value="Unassembled WGS sequence"/>
</dbReference>
<dbReference type="STRING" id="1555241.A0A4P9XDN3"/>
<dbReference type="SUPFAM" id="SSF81606">
    <property type="entry name" value="PP2C-like"/>
    <property type="match status" value="1"/>
</dbReference>
<proteinExistence type="predicted"/>
<organism evidence="2 3">
    <name type="scientific">Caulochytrium protostelioides</name>
    <dbReference type="NCBI Taxonomy" id="1555241"/>
    <lineage>
        <taxon>Eukaryota</taxon>
        <taxon>Fungi</taxon>
        <taxon>Fungi incertae sedis</taxon>
        <taxon>Chytridiomycota</taxon>
        <taxon>Chytridiomycota incertae sedis</taxon>
        <taxon>Chytridiomycetes</taxon>
        <taxon>Caulochytriales</taxon>
        <taxon>Caulochytriaceae</taxon>
        <taxon>Caulochytrium</taxon>
    </lineage>
</organism>
<sequence>VAYVEGAHVWVAVVGDSRAVLGRQFGLTGQVQAVPLSIDQTARNPQENSRLIEAHSRELETVVSRGRLLGSLMPTRAFGDARYKWPLPTAQVVTPHSGRRMPRHYYTPPYVTAEPEVAHYRLDGRDQFLALASDGIYDHLTNDEVAEL</sequence>
<feature type="domain" description="PPM-type phosphatase" evidence="1">
    <location>
        <begin position="1"/>
        <end position="148"/>
    </location>
</feature>
<feature type="non-terminal residue" evidence="2">
    <location>
        <position position="148"/>
    </location>
</feature>
<dbReference type="EMBL" id="ML014121">
    <property type="protein sequence ID" value="RKP03588.1"/>
    <property type="molecule type" value="Genomic_DNA"/>
</dbReference>
<dbReference type="PROSITE" id="PS51746">
    <property type="entry name" value="PPM_2"/>
    <property type="match status" value="1"/>
</dbReference>
<dbReference type="InterPro" id="IPR015655">
    <property type="entry name" value="PP2C"/>
</dbReference>
<dbReference type="PANTHER" id="PTHR13832:SF792">
    <property type="entry name" value="GM14286P"/>
    <property type="match status" value="1"/>
</dbReference>
<name>A0A4P9XDN3_9FUNG</name>
<evidence type="ECO:0000313" key="2">
    <source>
        <dbReference type="EMBL" id="RKP03588.1"/>
    </source>
</evidence>
<dbReference type="InterPro" id="IPR001932">
    <property type="entry name" value="PPM-type_phosphatase-like_dom"/>
</dbReference>
<dbReference type="AlphaFoldDB" id="A0A4P9XDN3"/>
<keyword evidence="3" id="KW-1185">Reference proteome</keyword>
<feature type="non-terminal residue" evidence="2">
    <location>
        <position position="1"/>
    </location>
</feature>